<evidence type="ECO:0000256" key="7">
    <source>
        <dbReference type="ARBA" id="ARBA00022989"/>
    </source>
</evidence>
<comment type="subcellular location">
    <subcellularLocation>
        <location evidence="1">Vacuole membrane</location>
        <topology evidence="1">Multi-pass membrane protein</topology>
    </subcellularLocation>
</comment>
<dbReference type="PANTHER" id="PTHR24223">
    <property type="entry name" value="ATP-BINDING CASSETTE SUB-FAMILY C"/>
    <property type="match status" value="1"/>
</dbReference>
<feature type="transmembrane region" description="Helical" evidence="10">
    <location>
        <begin position="724"/>
        <end position="748"/>
    </location>
</feature>
<evidence type="ECO:0000256" key="5">
    <source>
        <dbReference type="ARBA" id="ARBA00022741"/>
    </source>
</evidence>
<dbReference type="SUPFAM" id="SSF90123">
    <property type="entry name" value="ABC transporter transmembrane region"/>
    <property type="match status" value="2"/>
</dbReference>
<feature type="region of interest" description="Disordered" evidence="9">
    <location>
        <begin position="643"/>
        <end position="672"/>
    </location>
</feature>
<evidence type="ECO:0000313" key="14">
    <source>
        <dbReference type="Proteomes" id="UP001448207"/>
    </source>
</evidence>
<feature type="domain" description="ABC transmembrane type-1" evidence="12">
    <location>
        <begin position="728"/>
        <end position="1015"/>
    </location>
</feature>
<feature type="compositionally biased region" description="Polar residues" evidence="9">
    <location>
        <begin position="643"/>
        <end position="655"/>
    </location>
</feature>
<feature type="domain" description="ABC transmembrane type-1" evidence="12">
    <location>
        <begin position="104"/>
        <end position="378"/>
    </location>
</feature>
<sequence length="1289" mass="145455">MFLLEFTLRPKRLSWYKDINSDERECPETTTSMFGRLVFSWISPLMTWGSDQLLLIDDLWFLGHDIRSSIISTRFQDAWDKEKSKKNPSLSRILFPLLEGSFYFAGLLKAMHDILQFMQPILLKQLMNWVASYTTDEPAPSYNGVLLAVGMLIVALGQSLFYNQFLQLCHTNDMRLSAALITSMSKKTLELSTPNRQQSAMDEIHNIKGVCAHLHSVWSGIFQLVIGLLLLYSTLGLSFCAGALVLVLVIPLYAILDVLMRNHKKMQKQNNQGRMDLVSEVLKGIRAIKINCWEDTFIDKINHVRNTTELPAIRKQSMLRLFHAFTFNAIPFFAAVSSFALYTKLSTSALTSQVAFVSILLFNILFSLLSLFPTNLASAWTATRALRKIRLFLTLEERDPDVLHKQDFRLLPEWTSDTPLIDISKGSFGWSKAGPSVLNEIDFQAKKGDLVGITGCQGAGKSTLLSTLLGDTFKTSGNVTIRGSIAYVSPEPWLTQTTLRDAIVFGHRWDKLFYQLVLSVCRLQTDLENLPEGDNTLITGDYFPLTSSQQSRVALARALYARADIYLLDDPLKNIDPITRTMIMEDVLGPRGLLKNKARILVTEAISDLQRADRVLLLKNGKIEMDGSFAAWMHRRSGLHTLSRSSASITQNQPTHRQRRSRQESVESIETTKSLKRASMAMSLFENSPPRHTRTRKTVDEPLEALKESVDGKVVQSYMKSCSLFGIFAMLLFLIFAQASQVLANLWLKYWLDSNIQLNFSSYSSPWLYIELYAGLGSTSTVAYMLYTLILWGYCAHGSARKSHSSMLRNVVRSKIEFFNAPYKTILSRFSTDQYAIDQILPESFEVFFRVLVSIIATIITITLSTPFFLVLVIPLSLILVNIQHTYRPISLRLNQLCEKYKADLTSRLQELHSGMVTICGFNQQRRFLVQNEEFLDDYQNIYHLHFSCKRWMSVRIELLGSVAIFGAAILAVIGVLYGASSYRDPGLVGLGLLYALTVTKSLHEMASSLSDIETHFISVSHVQEYIEQVPEKYEAVRRVHPMWPIEGSIEFCNYSANYHAGVYHNMHGLSFKIEAGSRIGVVNRSDSGTVPLSLCLLRMIEQTHGAILIDGVDISTIRLSDIRSRLAIIPCNPILFSGTIREHLDQSGIYEDVQIWRALQAVGIDGVVTNLEGQLSSVVTEENMPFSVGQAQLVYLARAILRRATILVWEESNEVTHVENEIFQDIIQQEFQSCTVLTIAHNVGSVMDSDKVLVFSQGTVIEYNSPCELLSDKDSIFYSMSTEANICD</sequence>
<feature type="transmembrane region" description="Helical" evidence="10">
    <location>
        <begin position="768"/>
        <end position="794"/>
    </location>
</feature>
<evidence type="ECO:0000256" key="8">
    <source>
        <dbReference type="ARBA" id="ARBA00023136"/>
    </source>
</evidence>
<evidence type="ECO:0000256" key="4">
    <source>
        <dbReference type="ARBA" id="ARBA00022737"/>
    </source>
</evidence>
<feature type="transmembrane region" description="Helical" evidence="10">
    <location>
        <begin position="210"/>
        <end position="230"/>
    </location>
</feature>
<keyword evidence="5" id="KW-0547">Nucleotide-binding</keyword>
<accession>A0ABR3BIK3</accession>
<dbReference type="Gene3D" id="3.40.50.300">
    <property type="entry name" value="P-loop containing nucleotide triphosphate hydrolases"/>
    <property type="match status" value="2"/>
</dbReference>
<feature type="transmembrane region" description="Helical" evidence="10">
    <location>
        <begin position="847"/>
        <end position="864"/>
    </location>
</feature>
<evidence type="ECO:0000256" key="2">
    <source>
        <dbReference type="ARBA" id="ARBA00022448"/>
    </source>
</evidence>
<evidence type="ECO:0000256" key="9">
    <source>
        <dbReference type="SAM" id="MobiDB-lite"/>
    </source>
</evidence>
<evidence type="ECO:0000256" key="1">
    <source>
        <dbReference type="ARBA" id="ARBA00004128"/>
    </source>
</evidence>
<proteinExistence type="predicted"/>
<keyword evidence="2" id="KW-0813">Transport</keyword>
<dbReference type="EMBL" id="JBCLYO010000001">
    <property type="protein sequence ID" value="KAL0098056.1"/>
    <property type="molecule type" value="Genomic_DNA"/>
</dbReference>
<dbReference type="Pfam" id="PF00005">
    <property type="entry name" value="ABC_tran"/>
    <property type="match status" value="2"/>
</dbReference>
<protein>
    <submittedName>
        <fullName evidence="13">Multi drug resistance-associated protein MRP</fullName>
    </submittedName>
</protein>
<dbReference type="InterPro" id="IPR044726">
    <property type="entry name" value="ABCC_6TM_D2"/>
</dbReference>
<evidence type="ECO:0000256" key="10">
    <source>
        <dbReference type="SAM" id="Phobius"/>
    </source>
</evidence>
<evidence type="ECO:0000256" key="6">
    <source>
        <dbReference type="ARBA" id="ARBA00022840"/>
    </source>
</evidence>
<dbReference type="InterPro" id="IPR044746">
    <property type="entry name" value="ABCC_6TM_D1"/>
</dbReference>
<dbReference type="CDD" id="cd18579">
    <property type="entry name" value="ABC_6TM_ABCC_D1"/>
    <property type="match status" value="1"/>
</dbReference>
<dbReference type="PROSITE" id="PS50929">
    <property type="entry name" value="ABC_TM1F"/>
    <property type="match status" value="2"/>
</dbReference>
<keyword evidence="6" id="KW-0067">ATP-binding</keyword>
<dbReference type="InterPro" id="IPR050173">
    <property type="entry name" value="ABC_transporter_C-like"/>
</dbReference>
<evidence type="ECO:0000259" key="12">
    <source>
        <dbReference type="PROSITE" id="PS50929"/>
    </source>
</evidence>
<feature type="transmembrane region" description="Helical" evidence="10">
    <location>
        <begin position="142"/>
        <end position="162"/>
    </location>
</feature>
<feature type="transmembrane region" description="Helical" evidence="10">
    <location>
        <begin position="236"/>
        <end position="259"/>
    </location>
</feature>
<dbReference type="PROSITE" id="PS50893">
    <property type="entry name" value="ABC_TRANSPORTER_2"/>
    <property type="match status" value="2"/>
</dbReference>
<organism evidence="13 14">
    <name type="scientific">Phycomyces blakesleeanus</name>
    <dbReference type="NCBI Taxonomy" id="4837"/>
    <lineage>
        <taxon>Eukaryota</taxon>
        <taxon>Fungi</taxon>
        <taxon>Fungi incertae sedis</taxon>
        <taxon>Mucoromycota</taxon>
        <taxon>Mucoromycotina</taxon>
        <taxon>Mucoromycetes</taxon>
        <taxon>Mucorales</taxon>
        <taxon>Phycomycetaceae</taxon>
        <taxon>Phycomyces</taxon>
    </lineage>
</organism>
<keyword evidence="8 10" id="KW-0472">Membrane</keyword>
<evidence type="ECO:0000313" key="13">
    <source>
        <dbReference type="EMBL" id="KAL0098056.1"/>
    </source>
</evidence>
<keyword evidence="14" id="KW-1185">Reference proteome</keyword>
<keyword evidence="7 10" id="KW-1133">Transmembrane helix</keyword>
<keyword evidence="4" id="KW-0677">Repeat</keyword>
<dbReference type="SMART" id="SM00382">
    <property type="entry name" value="AAA"/>
    <property type="match status" value="1"/>
</dbReference>
<feature type="transmembrane region" description="Helical" evidence="10">
    <location>
        <begin position="959"/>
        <end position="980"/>
    </location>
</feature>
<feature type="domain" description="ABC transporter" evidence="11">
    <location>
        <begin position="1050"/>
        <end position="1283"/>
    </location>
</feature>
<dbReference type="Gene3D" id="1.20.1560.10">
    <property type="entry name" value="ABC transporter type 1, transmembrane domain"/>
    <property type="match status" value="2"/>
</dbReference>
<gene>
    <name evidence="13" type="ORF">J3Q64DRAFT_1716505</name>
</gene>
<dbReference type="SUPFAM" id="SSF52540">
    <property type="entry name" value="P-loop containing nucleoside triphosphate hydrolases"/>
    <property type="match status" value="2"/>
</dbReference>
<dbReference type="InterPro" id="IPR003593">
    <property type="entry name" value="AAA+_ATPase"/>
</dbReference>
<dbReference type="Pfam" id="PF00664">
    <property type="entry name" value="ABC_membrane"/>
    <property type="match status" value="2"/>
</dbReference>
<evidence type="ECO:0000256" key="3">
    <source>
        <dbReference type="ARBA" id="ARBA00022692"/>
    </source>
</evidence>
<feature type="transmembrane region" description="Helical" evidence="10">
    <location>
        <begin position="870"/>
        <end position="887"/>
    </location>
</feature>
<feature type="transmembrane region" description="Helical" evidence="10">
    <location>
        <begin position="354"/>
        <end position="380"/>
    </location>
</feature>
<dbReference type="PANTHER" id="PTHR24223:SF443">
    <property type="entry name" value="MULTIDRUG-RESISTANCE LIKE PROTEIN 1, ISOFORM I"/>
    <property type="match status" value="1"/>
</dbReference>
<feature type="domain" description="ABC transporter" evidence="11">
    <location>
        <begin position="418"/>
        <end position="645"/>
    </location>
</feature>
<comment type="caution">
    <text evidence="13">The sequence shown here is derived from an EMBL/GenBank/DDBJ whole genome shotgun (WGS) entry which is preliminary data.</text>
</comment>
<dbReference type="CDD" id="cd18580">
    <property type="entry name" value="ABC_6TM_ABCC_D2"/>
    <property type="match status" value="1"/>
</dbReference>
<dbReference type="Proteomes" id="UP001448207">
    <property type="component" value="Unassembled WGS sequence"/>
</dbReference>
<dbReference type="InterPro" id="IPR003439">
    <property type="entry name" value="ABC_transporter-like_ATP-bd"/>
</dbReference>
<name>A0ABR3BIK3_PHYBL</name>
<dbReference type="InterPro" id="IPR011527">
    <property type="entry name" value="ABC1_TM_dom"/>
</dbReference>
<dbReference type="InterPro" id="IPR027417">
    <property type="entry name" value="P-loop_NTPase"/>
</dbReference>
<reference evidence="13 14" key="1">
    <citation type="submission" date="2024-04" db="EMBL/GenBank/DDBJ databases">
        <title>Symmetric and asymmetric DNA N6-adenine methylation regulates different biological responses in Mucorales.</title>
        <authorList>
            <consortium name="Lawrence Berkeley National Laboratory"/>
            <person name="Lax C."/>
            <person name="Mondo S.J."/>
            <person name="Osorio-Concepcion M."/>
            <person name="Muszewska A."/>
            <person name="Corrochano-Luque M."/>
            <person name="Gutierrez G."/>
            <person name="Riley R."/>
            <person name="Lipzen A."/>
            <person name="Guo J."/>
            <person name="Hundley H."/>
            <person name="Amirebrahimi M."/>
            <person name="Ng V."/>
            <person name="Lorenzo-Gutierrez D."/>
            <person name="Binder U."/>
            <person name="Yang J."/>
            <person name="Song Y."/>
            <person name="Canovas D."/>
            <person name="Navarro E."/>
            <person name="Freitag M."/>
            <person name="Gabaldon T."/>
            <person name="Grigoriev I.V."/>
            <person name="Corrochano L.M."/>
            <person name="Nicolas F.E."/>
            <person name="Garre V."/>
        </authorList>
    </citation>
    <scope>NUCLEOTIDE SEQUENCE [LARGE SCALE GENOMIC DNA]</scope>
    <source>
        <strain evidence="13 14">L51</strain>
    </source>
</reference>
<dbReference type="InterPro" id="IPR036640">
    <property type="entry name" value="ABC1_TM_sf"/>
</dbReference>
<keyword evidence="3 10" id="KW-0812">Transmembrane</keyword>
<feature type="transmembrane region" description="Helical" evidence="10">
    <location>
        <begin position="321"/>
        <end position="342"/>
    </location>
</feature>
<evidence type="ECO:0000259" key="11">
    <source>
        <dbReference type="PROSITE" id="PS50893"/>
    </source>
</evidence>